<evidence type="ECO:0000313" key="4">
    <source>
        <dbReference type="Proteomes" id="UP000681425"/>
    </source>
</evidence>
<dbReference type="NCBIfam" id="NF037959">
    <property type="entry name" value="MFS_SpdSyn"/>
    <property type="match status" value="1"/>
</dbReference>
<feature type="transmembrane region" description="Helical" evidence="2">
    <location>
        <begin position="397"/>
        <end position="423"/>
    </location>
</feature>
<feature type="transmembrane region" description="Helical" evidence="2">
    <location>
        <begin position="302"/>
        <end position="326"/>
    </location>
</feature>
<keyword evidence="1" id="KW-0620">Polyamine biosynthesis</keyword>
<protein>
    <submittedName>
        <fullName evidence="3">Fused MFS/spermidine synthase</fullName>
    </submittedName>
</protein>
<dbReference type="EMBL" id="CP073910">
    <property type="protein sequence ID" value="QUT08102.1"/>
    <property type="molecule type" value="Genomic_DNA"/>
</dbReference>
<dbReference type="AlphaFoldDB" id="A0A975KBP4"/>
<feature type="transmembrane region" description="Helical" evidence="2">
    <location>
        <begin position="268"/>
        <end position="290"/>
    </location>
</feature>
<organism evidence="3 4">
    <name type="scientific">Sphingobium phenoxybenzoativorans</name>
    <dbReference type="NCBI Taxonomy" id="1592790"/>
    <lineage>
        <taxon>Bacteria</taxon>
        <taxon>Pseudomonadati</taxon>
        <taxon>Pseudomonadota</taxon>
        <taxon>Alphaproteobacteria</taxon>
        <taxon>Sphingomonadales</taxon>
        <taxon>Sphingomonadaceae</taxon>
        <taxon>Sphingobium</taxon>
    </lineage>
</organism>
<feature type="transmembrane region" description="Helical" evidence="2">
    <location>
        <begin position="363"/>
        <end position="385"/>
    </location>
</feature>
<dbReference type="Gene3D" id="3.40.50.150">
    <property type="entry name" value="Vaccinia Virus protein VP39"/>
    <property type="match status" value="1"/>
</dbReference>
<feature type="transmembrane region" description="Helical" evidence="2">
    <location>
        <begin position="117"/>
        <end position="135"/>
    </location>
</feature>
<dbReference type="PANTHER" id="PTHR43317">
    <property type="entry name" value="THERMOSPERMINE SYNTHASE ACAULIS5"/>
    <property type="match status" value="1"/>
</dbReference>
<keyword evidence="2" id="KW-0812">Transmembrane</keyword>
<accession>A0A975KBP4</accession>
<feature type="transmembrane region" description="Helical" evidence="2">
    <location>
        <begin position="241"/>
        <end position="262"/>
    </location>
</feature>
<dbReference type="PANTHER" id="PTHR43317:SF1">
    <property type="entry name" value="THERMOSPERMINE SYNTHASE ACAULIS5"/>
    <property type="match status" value="1"/>
</dbReference>
<feature type="transmembrane region" description="Helical" evidence="2">
    <location>
        <begin position="49"/>
        <end position="67"/>
    </location>
</feature>
<feature type="transmembrane region" description="Helical" evidence="2">
    <location>
        <begin position="147"/>
        <end position="167"/>
    </location>
</feature>
<dbReference type="SUPFAM" id="SSF53335">
    <property type="entry name" value="S-adenosyl-L-methionine-dependent methyltransferases"/>
    <property type="match status" value="1"/>
</dbReference>
<dbReference type="InterPro" id="IPR029063">
    <property type="entry name" value="SAM-dependent_MTases_sf"/>
</dbReference>
<sequence length="705" mass="75852">MIARMALPRLGGAPTVWNSAMVVYQALLLGGYAYAHWLGRLAPRRQMQAHLALFALAALMLPIGLAAGNPPPQASPVLWVPWLLAISIGPLFFMVAAQAPLMQRWYVLSGGGDPYPLYAASNLGSFAGLIAYPLLVEPLLPASGQSLLWSGGYILLLLLVAACGLRLPRSAAAPETQADTPAPDWRTILHWIILAAVPSGLMLSTTLHITTDIVAMPLLWVLPLGLYILSFTVAFSARRTWANGITMVAPLVLLMGACTAFSDSTSVPILVGAAVILVLFVVSIALHSALFDARPDAAHLTAFYLAMSVGGVVGGIFCAIFAPLIFDWTYEYPILLAAAALLLKGEPLFVWSRLLWEDPRRNVWLTAILLVVSVLASLIGGGILFSSPGSAAKAASFTLIIALAIASIGNRILYAACAAYLMLCLGGWEKLALSQAEGIMTRSYFGVYAIRDNKDGTRLLVHGTTVHGIQIRKPGMERTTTSYYAPQSGVGLALGAAPQLFGPAARIGVVGLGSGTLACYARPGQRWRFYEIDPAIERIARNPRSFTFLSRCMPDPDIAIGDARLVLAAEPQDQADLLAIDAFSSDSVPMHLLTREAFALYARHLKPGGLLLVHISNRYLDLKPIVAAAARDGGWATAARLYTPDRRDDRYHYSMSAWIALSRDPRSLKRLTALTGQALWIPLETRPGISAWTDDYGSILPILKL</sequence>
<feature type="transmembrane region" description="Helical" evidence="2">
    <location>
        <begin position="188"/>
        <end position="207"/>
    </location>
</feature>
<reference evidence="3" key="1">
    <citation type="submission" date="2021-04" db="EMBL/GenBank/DDBJ databases">
        <title>Isolation of p-tert-butylphenol degrading bacteria Sphingobium phenoxybenzoativorans Tas13 from active sludge.</title>
        <authorList>
            <person name="Li Y."/>
        </authorList>
    </citation>
    <scope>NUCLEOTIDE SEQUENCE</scope>
    <source>
        <strain evidence="3">Tas13</strain>
    </source>
</reference>
<keyword evidence="2" id="KW-1133">Transmembrane helix</keyword>
<name>A0A975KBP4_9SPHN</name>
<feature type="transmembrane region" description="Helical" evidence="2">
    <location>
        <begin position="79"/>
        <end position="97"/>
    </location>
</feature>
<keyword evidence="4" id="KW-1185">Reference proteome</keyword>
<dbReference type="Proteomes" id="UP000681425">
    <property type="component" value="Chromosome"/>
</dbReference>
<feature type="transmembrane region" description="Helical" evidence="2">
    <location>
        <begin position="332"/>
        <end position="351"/>
    </location>
</feature>
<dbReference type="GO" id="GO:0006596">
    <property type="term" value="P:polyamine biosynthetic process"/>
    <property type="evidence" value="ECO:0007669"/>
    <property type="project" value="UniProtKB-KW"/>
</dbReference>
<feature type="transmembrane region" description="Helical" evidence="2">
    <location>
        <begin position="213"/>
        <end position="234"/>
    </location>
</feature>
<feature type="transmembrane region" description="Helical" evidence="2">
    <location>
        <begin position="16"/>
        <end position="37"/>
    </location>
</feature>
<keyword evidence="2" id="KW-0472">Membrane</keyword>
<dbReference type="KEGG" id="spph:KFK14_04060"/>
<gene>
    <name evidence="3" type="ORF">KFK14_04060</name>
</gene>
<evidence type="ECO:0000256" key="1">
    <source>
        <dbReference type="ARBA" id="ARBA00023115"/>
    </source>
</evidence>
<evidence type="ECO:0000256" key="2">
    <source>
        <dbReference type="SAM" id="Phobius"/>
    </source>
</evidence>
<evidence type="ECO:0000313" key="3">
    <source>
        <dbReference type="EMBL" id="QUT08102.1"/>
    </source>
</evidence>
<proteinExistence type="predicted"/>